<comment type="caution">
    <text evidence="8">The sequence shown here is derived from an EMBL/GenBank/DDBJ whole genome shotgun (WGS) entry which is preliminary data.</text>
</comment>
<dbReference type="GO" id="GO:0020037">
    <property type="term" value="F:heme binding"/>
    <property type="evidence" value="ECO:0007669"/>
    <property type="project" value="InterPro"/>
</dbReference>
<dbReference type="GO" id="GO:0016705">
    <property type="term" value="F:oxidoreductase activity, acting on paired donors, with incorporation or reduction of molecular oxygen"/>
    <property type="evidence" value="ECO:0007669"/>
    <property type="project" value="InterPro"/>
</dbReference>
<dbReference type="InterPro" id="IPR002401">
    <property type="entry name" value="Cyt_P450_E_grp-I"/>
</dbReference>
<keyword evidence="5" id="KW-0472">Membrane</keyword>
<evidence type="ECO:0000256" key="5">
    <source>
        <dbReference type="ARBA" id="ARBA00022989"/>
    </source>
</evidence>
<evidence type="ECO:0000256" key="6">
    <source>
        <dbReference type="ARBA" id="ARBA00023004"/>
    </source>
</evidence>
<dbReference type="CDD" id="cd11043">
    <property type="entry name" value="CYP90-like"/>
    <property type="match status" value="1"/>
</dbReference>
<dbReference type="GO" id="GO:0016020">
    <property type="term" value="C:membrane"/>
    <property type="evidence" value="ECO:0007669"/>
    <property type="project" value="UniProtKB-SubCell"/>
</dbReference>
<accession>A0AAV1RBT1</accession>
<dbReference type="InterPro" id="IPR001128">
    <property type="entry name" value="Cyt_P450"/>
</dbReference>
<evidence type="ECO:0000256" key="3">
    <source>
        <dbReference type="ARBA" id="ARBA00022692"/>
    </source>
</evidence>
<dbReference type="InterPro" id="IPR036396">
    <property type="entry name" value="Cyt_P450_sf"/>
</dbReference>
<keyword evidence="6" id="KW-0408">Iron</keyword>
<evidence type="ECO:0000256" key="1">
    <source>
        <dbReference type="ARBA" id="ARBA00004167"/>
    </source>
</evidence>
<dbReference type="PROSITE" id="PS00086">
    <property type="entry name" value="CYTOCHROME_P450"/>
    <property type="match status" value="1"/>
</dbReference>
<sequence>MLEIGLVLVALFVIYYTHLLIKWKYPKINGVRVQLPPGSMGLPIIGETIQLLIPSYNSIDIHPFVRKRIQRHGPIFRTHLVGRPIIVSADPEVNKYIFSQEGNLVEMWYLDSFAKLFAFEGESKVTAIGRVHRYLRGITLNHFGGESLREKMLPQIEATVKNNLCKWSTQRSVDVKSAISRMIFNFTAKAAFGYDVENSTGEKIENLPNFIKSLMSFPLNIPGTTFHKCMKDKEKMSNMVRHIMKERFNSPDTRPGDFLDQAINDMASEKFLTEDFIAELAFGILFAAFESVSTTLTLAIKFLAENPLVLEELTAENEAVLKKRENPNSSLTWEEYKTMTFTQSVISETLRLMNIPPGLLRKALKDINVKGYTIPAGWTIMLVTPIVHLNPETYKDPLKFNPWRWKRLTLKDTKLDEGRLEEDWSLERGGSEVRKFGRGVDLPSPGVESEEQEKKSETLRVRENNICRQGPVDVKQVISFVSTPFSVDTQDREKMLKMLKDTLMERLADPSKRRGGFLDQAIDDMKTEKFLTVVNETLRISNVSTGIFRKVLKDFKFKAGWTVILATPAIQLNPETFKDPLTFNPCRWKDLDQVTIYKNFMPFGGDTRQCSGAEYSKLTVVNENISPGLLRKVLKDINVKGYTIPAGWTIMLVTPIVHSNPETYKDPLKFNPWRWKDLDQVTLSKPFMPFGGGTRQCAGAEFSKVYMASFLRVLVTEYNFDFSITNGDFIDDHGEKYKMLMHMVMYPNNSNN</sequence>
<comment type="similarity">
    <text evidence="2">Belongs to the cytochrome P450 family.</text>
</comment>
<feature type="region of interest" description="Disordered" evidence="7">
    <location>
        <begin position="435"/>
        <end position="457"/>
    </location>
</feature>
<dbReference type="SUPFAM" id="SSF48264">
    <property type="entry name" value="Cytochrome P450"/>
    <property type="match status" value="3"/>
</dbReference>
<evidence type="ECO:0000313" key="8">
    <source>
        <dbReference type="EMBL" id="CAK7330759.1"/>
    </source>
</evidence>
<dbReference type="EMBL" id="CAWUPB010000913">
    <property type="protein sequence ID" value="CAK7330759.1"/>
    <property type="molecule type" value="Genomic_DNA"/>
</dbReference>
<evidence type="ECO:0000256" key="4">
    <source>
        <dbReference type="ARBA" id="ARBA00022723"/>
    </source>
</evidence>
<organism evidence="8 9">
    <name type="scientific">Dovyalis caffra</name>
    <dbReference type="NCBI Taxonomy" id="77055"/>
    <lineage>
        <taxon>Eukaryota</taxon>
        <taxon>Viridiplantae</taxon>
        <taxon>Streptophyta</taxon>
        <taxon>Embryophyta</taxon>
        <taxon>Tracheophyta</taxon>
        <taxon>Spermatophyta</taxon>
        <taxon>Magnoliopsida</taxon>
        <taxon>eudicotyledons</taxon>
        <taxon>Gunneridae</taxon>
        <taxon>Pentapetalae</taxon>
        <taxon>rosids</taxon>
        <taxon>fabids</taxon>
        <taxon>Malpighiales</taxon>
        <taxon>Salicaceae</taxon>
        <taxon>Flacourtieae</taxon>
        <taxon>Dovyalis</taxon>
    </lineage>
</organism>
<evidence type="ECO:0000256" key="2">
    <source>
        <dbReference type="ARBA" id="ARBA00010617"/>
    </source>
</evidence>
<dbReference type="InterPro" id="IPR017972">
    <property type="entry name" value="Cyt_P450_CS"/>
</dbReference>
<gene>
    <name evidence="8" type="ORF">DCAF_LOCUS8122</name>
</gene>
<evidence type="ECO:0000256" key="7">
    <source>
        <dbReference type="SAM" id="MobiDB-lite"/>
    </source>
</evidence>
<dbReference type="AlphaFoldDB" id="A0AAV1RBT1"/>
<name>A0AAV1RBT1_9ROSI</name>
<dbReference type="GO" id="GO:0016125">
    <property type="term" value="P:sterol metabolic process"/>
    <property type="evidence" value="ECO:0007669"/>
    <property type="project" value="TreeGrafter"/>
</dbReference>
<dbReference type="Gene3D" id="1.10.630.10">
    <property type="entry name" value="Cytochrome P450"/>
    <property type="match status" value="3"/>
</dbReference>
<dbReference type="GO" id="GO:0010268">
    <property type="term" value="P:brassinosteroid homeostasis"/>
    <property type="evidence" value="ECO:0007669"/>
    <property type="project" value="TreeGrafter"/>
</dbReference>
<evidence type="ECO:0008006" key="10">
    <source>
        <dbReference type="Google" id="ProtNLM"/>
    </source>
</evidence>
<dbReference type="GO" id="GO:0004497">
    <property type="term" value="F:monooxygenase activity"/>
    <property type="evidence" value="ECO:0007669"/>
    <property type="project" value="InterPro"/>
</dbReference>
<protein>
    <recommendedName>
        <fullName evidence="10">Cytochrome P450</fullName>
    </recommendedName>
</protein>
<dbReference type="Pfam" id="PF00067">
    <property type="entry name" value="p450"/>
    <property type="match status" value="3"/>
</dbReference>
<dbReference type="GO" id="GO:0005506">
    <property type="term" value="F:iron ion binding"/>
    <property type="evidence" value="ECO:0007669"/>
    <property type="project" value="InterPro"/>
</dbReference>
<comment type="subcellular location">
    <subcellularLocation>
        <location evidence="1">Membrane</location>
        <topology evidence="1">Single-pass membrane protein</topology>
    </subcellularLocation>
</comment>
<keyword evidence="4" id="KW-0479">Metal-binding</keyword>
<dbReference type="PRINTS" id="PR00463">
    <property type="entry name" value="EP450I"/>
</dbReference>
<dbReference type="Proteomes" id="UP001314170">
    <property type="component" value="Unassembled WGS sequence"/>
</dbReference>
<proteinExistence type="inferred from homology"/>
<reference evidence="8 9" key="1">
    <citation type="submission" date="2024-01" db="EMBL/GenBank/DDBJ databases">
        <authorList>
            <person name="Waweru B."/>
        </authorList>
    </citation>
    <scope>NUCLEOTIDE SEQUENCE [LARGE SCALE GENOMIC DNA]</scope>
</reference>
<keyword evidence="9" id="KW-1185">Reference proteome</keyword>
<keyword evidence="5" id="KW-1133">Transmembrane helix</keyword>
<dbReference type="PANTHER" id="PTHR24286">
    <property type="entry name" value="CYTOCHROME P450 26"/>
    <property type="match status" value="1"/>
</dbReference>
<dbReference type="GO" id="GO:0016132">
    <property type="term" value="P:brassinosteroid biosynthetic process"/>
    <property type="evidence" value="ECO:0007669"/>
    <property type="project" value="TreeGrafter"/>
</dbReference>
<dbReference type="PANTHER" id="PTHR24286:SF369">
    <property type="entry name" value="CYTOCHROME P450"/>
    <property type="match status" value="1"/>
</dbReference>
<keyword evidence="3" id="KW-0812">Transmembrane</keyword>
<evidence type="ECO:0000313" key="9">
    <source>
        <dbReference type="Proteomes" id="UP001314170"/>
    </source>
</evidence>